<comment type="similarity">
    <text evidence="2">Belongs to the thioredoxin family. DsbA subfamily.</text>
</comment>
<dbReference type="PANTHER" id="PTHR13887:SF56">
    <property type="entry name" value="THIOREDOXIN-LIKE REDUCTASE RV2466C"/>
    <property type="match status" value="1"/>
</dbReference>
<dbReference type="PROSITE" id="PS51352">
    <property type="entry name" value="THIOREDOXIN_2"/>
    <property type="match status" value="1"/>
</dbReference>
<dbReference type="PANTHER" id="PTHR13887">
    <property type="entry name" value="GLUTATHIONE S-TRANSFERASE KAPPA"/>
    <property type="match status" value="1"/>
</dbReference>
<evidence type="ECO:0000256" key="1">
    <source>
        <dbReference type="ARBA" id="ARBA00003565"/>
    </source>
</evidence>
<name>A0A2S5JDP2_9RHOB</name>
<protein>
    <submittedName>
        <fullName evidence="5">Thioredoxin-like protein</fullName>
    </submittedName>
</protein>
<accession>A0A2S5JDP2</accession>
<dbReference type="RefSeq" id="WP_104072407.1">
    <property type="nucleotide sequence ID" value="NZ_PRDS01000010.1"/>
</dbReference>
<reference evidence="5 6" key="1">
    <citation type="submission" date="2018-01" db="EMBL/GenBank/DDBJ databases">
        <title>Genomic Encyclopedia of Archaeal and Bacterial Type Strains, Phase II (KMG-II): from individual species to whole genera.</title>
        <authorList>
            <person name="Goeker M."/>
        </authorList>
    </citation>
    <scope>NUCLEOTIDE SEQUENCE [LARGE SCALE GENOMIC DNA]</scope>
    <source>
        <strain evidence="5 6">DSM 12048</strain>
    </source>
</reference>
<dbReference type="OrthoDB" id="8478320at2"/>
<dbReference type="InterPro" id="IPR013766">
    <property type="entry name" value="Thioredoxin_domain"/>
</dbReference>
<dbReference type="Proteomes" id="UP000239736">
    <property type="component" value="Unassembled WGS sequence"/>
</dbReference>
<sequence>MSKTSMIAAGAALAVLAGIGLSANRAGTPLTQGFSTAALAQEATPSAEAQRVPDMVLGVAEAPVEVIEYASFTCPHCAHFHETVFDDLKRDYIDTGKVRFVYREVYFDRFGLWAAAVARCAGPEKYFAVADMIYDTQKEWIGDGTPATIADNLRKIGIKAGMTAEQVDACLRDEDQMKAMIATYQANATRDGINSTPSFVIDGTKYSNMSYADFSAILDEKLAEKAE</sequence>
<gene>
    <name evidence="5" type="ORF">LV82_02640</name>
</gene>
<dbReference type="Gene3D" id="3.40.30.10">
    <property type="entry name" value="Glutaredoxin"/>
    <property type="match status" value="1"/>
</dbReference>
<dbReference type="InterPro" id="IPR012336">
    <property type="entry name" value="Thioredoxin-like_fold"/>
</dbReference>
<dbReference type="SUPFAM" id="SSF52833">
    <property type="entry name" value="Thioredoxin-like"/>
    <property type="match status" value="1"/>
</dbReference>
<comment type="caution">
    <text evidence="5">The sequence shown here is derived from an EMBL/GenBank/DDBJ whole genome shotgun (WGS) entry which is preliminary data.</text>
</comment>
<evidence type="ECO:0000313" key="6">
    <source>
        <dbReference type="Proteomes" id="UP000239736"/>
    </source>
</evidence>
<keyword evidence="6" id="KW-1185">Reference proteome</keyword>
<dbReference type="Pfam" id="PF13462">
    <property type="entry name" value="Thioredoxin_4"/>
    <property type="match status" value="1"/>
</dbReference>
<evidence type="ECO:0000256" key="2">
    <source>
        <dbReference type="ARBA" id="ARBA00005791"/>
    </source>
</evidence>
<evidence type="ECO:0000256" key="3">
    <source>
        <dbReference type="SAM" id="SignalP"/>
    </source>
</evidence>
<dbReference type="EMBL" id="PRDS01000010">
    <property type="protein sequence ID" value="PPB79624.1"/>
    <property type="molecule type" value="Genomic_DNA"/>
</dbReference>
<evidence type="ECO:0000313" key="5">
    <source>
        <dbReference type="EMBL" id="PPB79624.1"/>
    </source>
</evidence>
<organism evidence="5 6">
    <name type="scientific">Albidovulum inexpectatum</name>
    <dbReference type="NCBI Taxonomy" id="196587"/>
    <lineage>
        <taxon>Bacteria</taxon>
        <taxon>Pseudomonadati</taxon>
        <taxon>Pseudomonadota</taxon>
        <taxon>Alphaproteobacteria</taxon>
        <taxon>Rhodobacterales</taxon>
        <taxon>Paracoccaceae</taxon>
        <taxon>Albidovulum</taxon>
    </lineage>
</organism>
<feature type="domain" description="Thioredoxin" evidence="4">
    <location>
        <begin position="38"/>
        <end position="179"/>
    </location>
</feature>
<feature type="signal peptide" evidence="3">
    <location>
        <begin position="1"/>
        <end position="25"/>
    </location>
</feature>
<comment type="function">
    <text evidence="1">May be required for disulfide bond formation in some proteins.</text>
</comment>
<proteinExistence type="inferred from homology"/>
<keyword evidence="3" id="KW-0732">Signal</keyword>
<dbReference type="InterPro" id="IPR036249">
    <property type="entry name" value="Thioredoxin-like_sf"/>
</dbReference>
<dbReference type="AlphaFoldDB" id="A0A2S5JDP2"/>
<evidence type="ECO:0000259" key="4">
    <source>
        <dbReference type="PROSITE" id="PS51352"/>
    </source>
</evidence>
<feature type="chain" id="PRO_5015735271" evidence="3">
    <location>
        <begin position="26"/>
        <end position="227"/>
    </location>
</feature>